<evidence type="ECO:0000313" key="4">
    <source>
        <dbReference type="EMBL" id="PIK49419.1"/>
    </source>
</evidence>
<dbReference type="AlphaFoldDB" id="A0A2G8KN30"/>
<sequence length="187" mass="20492">MSWKIKNSEKTFSLHRDSNHGPPALYADTLTTRLWTLIVCPEVRNRMARFLIFCLFLVITVVNLSQACSGSSSGSDSGGGDNRDPPQPDSPGPLDFPIGDSGATISPTYDPDTGAVGVEVTIPFRRDIGSRKATVFKLLDVNGDQFIDVCEWTKEGGKAKNFVTFLGDDDIDGDEKISWQEFPDMNV</sequence>
<accession>A0A2G8KN30</accession>
<dbReference type="OrthoDB" id="10197476at2759"/>
<comment type="caution">
    <text evidence="4">The sequence shown here is derived from an EMBL/GenBank/DDBJ whole genome shotgun (WGS) entry which is preliminary data.</text>
</comment>
<feature type="transmembrane region" description="Helical" evidence="3">
    <location>
        <begin position="47"/>
        <end position="65"/>
    </location>
</feature>
<dbReference type="SUPFAM" id="SSF47473">
    <property type="entry name" value="EF-hand"/>
    <property type="match status" value="1"/>
</dbReference>
<dbReference type="EMBL" id="MRZV01000467">
    <property type="protein sequence ID" value="PIK49419.1"/>
    <property type="molecule type" value="Genomic_DNA"/>
</dbReference>
<dbReference type="InterPro" id="IPR018247">
    <property type="entry name" value="EF_Hand_1_Ca_BS"/>
</dbReference>
<feature type="region of interest" description="Disordered" evidence="2">
    <location>
        <begin position="70"/>
        <end position="110"/>
    </location>
</feature>
<evidence type="ECO:0000256" key="3">
    <source>
        <dbReference type="SAM" id="Phobius"/>
    </source>
</evidence>
<keyword evidence="3" id="KW-0472">Membrane</keyword>
<keyword evidence="1" id="KW-0106">Calcium</keyword>
<evidence type="ECO:0000256" key="1">
    <source>
        <dbReference type="ARBA" id="ARBA00022837"/>
    </source>
</evidence>
<keyword evidence="3" id="KW-1133">Transmembrane helix</keyword>
<organism evidence="4 5">
    <name type="scientific">Stichopus japonicus</name>
    <name type="common">Sea cucumber</name>
    <dbReference type="NCBI Taxonomy" id="307972"/>
    <lineage>
        <taxon>Eukaryota</taxon>
        <taxon>Metazoa</taxon>
        <taxon>Echinodermata</taxon>
        <taxon>Eleutherozoa</taxon>
        <taxon>Echinozoa</taxon>
        <taxon>Holothuroidea</taxon>
        <taxon>Aspidochirotacea</taxon>
        <taxon>Aspidochirotida</taxon>
        <taxon>Stichopodidae</taxon>
        <taxon>Apostichopus</taxon>
    </lineage>
</organism>
<dbReference type="PROSITE" id="PS00018">
    <property type="entry name" value="EF_HAND_1"/>
    <property type="match status" value="1"/>
</dbReference>
<gene>
    <name evidence="4" type="ORF">BSL78_13719</name>
</gene>
<evidence type="ECO:0000313" key="5">
    <source>
        <dbReference type="Proteomes" id="UP000230750"/>
    </source>
</evidence>
<dbReference type="Proteomes" id="UP000230750">
    <property type="component" value="Unassembled WGS sequence"/>
</dbReference>
<keyword evidence="5" id="KW-1185">Reference proteome</keyword>
<evidence type="ECO:0000256" key="2">
    <source>
        <dbReference type="SAM" id="MobiDB-lite"/>
    </source>
</evidence>
<keyword evidence="3" id="KW-0812">Transmembrane</keyword>
<reference evidence="4 5" key="1">
    <citation type="journal article" date="2017" name="PLoS Biol.">
        <title>The sea cucumber genome provides insights into morphological evolution and visceral regeneration.</title>
        <authorList>
            <person name="Zhang X."/>
            <person name="Sun L."/>
            <person name="Yuan J."/>
            <person name="Sun Y."/>
            <person name="Gao Y."/>
            <person name="Zhang L."/>
            <person name="Li S."/>
            <person name="Dai H."/>
            <person name="Hamel J.F."/>
            <person name="Liu C."/>
            <person name="Yu Y."/>
            <person name="Liu S."/>
            <person name="Lin W."/>
            <person name="Guo K."/>
            <person name="Jin S."/>
            <person name="Xu P."/>
            <person name="Storey K.B."/>
            <person name="Huan P."/>
            <person name="Zhang T."/>
            <person name="Zhou Y."/>
            <person name="Zhang J."/>
            <person name="Lin C."/>
            <person name="Li X."/>
            <person name="Xing L."/>
            <person name="Huo D."/>
            <person name="Sun M."/>
            <person name="Wang L."/>
            <person name="Mercier A."/>
            <person name="Li F."/>
            <person name="Yang H."/>
            <person name="Xiang J."/>
        </authorList>
    </citation>
    <scope>NUCLEOTIDE SEQUENCE [LARGE SCALE GENOMIC DNA]</scope>
    <source>
        <strain evidence="4">Shaxun</strain>
        <tissue evidence="4">Muscle</tissue>
    </source>
</reference>
<proteinExistence type="predicted"/>
<dbReference type="InterPro" id="IPR011992">
    <property type="entry name" value="EF-hand-dom_pair"/>
</dbReference>
<protein>
    <submittedName>
        <fullName evidence="4">Regeneration associated protein</fullName>
    </submittedName>
</protein>
<name>A0A2G8KN30_STIJA</name>